<keyword evidence="4 11" id="KW-0067">ATP-binding</keyword>
<evidence type="ECO:0000256" key="1">
    <source>
        <dbReference type="ARBA" id="ARBA00004651"/>
    </source>
</evidence>
<feature type="transmembrane region" description="Helical" evidence="8">
    <location>
        <begin position="60"/>
        <end position="80"/>
    </location>
</feature>
<dbReference type="GO" id="GO:0005524">
    <property type="term" value="F:ATP binding"/>
    <property type="evidence" value="ECO:0007669"/>
    <property type="project" value="UniProtKB-KW"/>
</dbReference>
<feature type="domain" description="ABC transporter" evidence="9">
    <location>
        <begin position="339"/>
        <end position="573"/>
    </location>
</feature>
<dbReference type="InterPro" id="IPR003439">
    <property type="entry name" value="ABC_transporter-like_ATP-bd"/>
</dbReference>
<dbReference type="Gene3D" id="1.20.1560.10">
    <property type="entry name" value="ABC transporter type 1, transmembrane domain"/>
    <property type="match status" value="1"/>
</dbReference>
<feature type="transmembrane region" description="Helical" evidence="8">
    <location>
        <begin position="133"/>
        <end position="155"/>
    </location>
</feature>
<feature type="transmembrane region" description="Helical" evidence="8">
    <location>
        <begin position="247"/>
        <end position="270"/>
    </location>
</feature>
<dbReference type="InterPro" id="IPR017871">
    <property type="entry name" value="ABC_transporter-like_CS"/>
</dbReference>
<evidence type="ECO:0000259" key="10">
    <source>
        <dbReference type="PROSITE" id="PS50929"/>
    </source>
</evidence>
<dbReference type="PROSITE" id="PS00211">
    <property type="entry name" value="ABC_TRANSPORTER_1"/>
    <property type="match status" value="1"/>
</dbReference>
<dbReference type="InterPro" id="IPR036640">
    <property type="entry name" value="ABC1_TM_sf"/>
</dbReference>
<comment type="caution">
    <text evidence="11">The sequence shown here is derived from an EMBL/GenBank/DDBJ whole genome shotgun (WGS) entry which is preliminary data.</text>
</comment>
<gene>
    <name evidence="11" type="ORF">ACFPM7_24075</name>
</gene>
<evidence type="ECO:0000259" key="9">
    <source>
        <dbReference type="PROSITE" id="PS50893"/>
    </source>
</evidence>
<keyword evidence="5 8" id="KW-1133">Transmembrane helix</keyword>
<dbReference type="InterPro" id="IPR039421">
    <property type="entry name" value="Type_1_exporter"/>
</dbReference>
<keyword evidence="6 8" id="KW-0472">Membrane</keyword>
<keyword evidence="3" id="KW-0547">Nucleotide-binding</keyword>
<evidence type="ECO:0000256" key="8">
    <source>
        <dbReference type="SAM" id="Phobius"/>
    </source>
</evidence>
<feature type="transmembrane region" description="Helical" evidence="8">
    <location>
        <begin position="21"/>
        <end position="40"/>
    </location>
</feature>
<dbReference type="PROSITE" id="PS50893">
    <property type="entry name" value="ABC_TRANSPORTER_2"/>
    <property type="match status" value="1"/>
</dbReference>
<dbReference type="PANTHER" id="PTHR43394:SF1">
    <property type="entry name" value="ATP-BINDING CASSETTE SUB-FAMILY B MEMBER 10, MITOCHONDRIAL"/>
    <property type="match status" value="1"/>
</dbReference>
<keyword evidence="2 8" id="KW-0812">Transmembrane</keyword>
<name>A0ABW0EVM5_9PSEU</name>
<dbReference type="SUPFAM" id="SSF90123">
    <property type="entry name" value="ABC transporter transmembrane region"/>
    <property type="match status" value="1"/>
</dbReference>
<dbReference type="Pfam" id="PF00664">
    <property type="entry name" value="ABC_membrane"/>
    <property type="match status" value="1"/>
</dbReference>
<dbReference type="Gene3D" id="3.40.50.300">
    <property type="entry name" value="P-loop containing nucleotide triphosphate hydrolases"/>
    <property type="match status" value="1"/>
</dbReference>
<dbReference type="InterPro" id="IPR003593">
    <property type="entry name" value="AAA+_ATPase"/>
</dbReference>
<proteinExistence type="predicted"/>
<feature type="non-terminal residue" evidence="11">
    <location>
        <position position="642"/>
    </location>
</feature>
<dbReference type="Pfam" id="PF00005">
    <property type="entry name" value="ABC_tran"/>
    <property type="match status" value="1"/>
</dbReference>
<sequence length="642" mass="67350">MGQVDNPGWIRRLWGACWRHRGLVVLSVLASVIGVGFVALSPLLVKAVVDDAVDGSTQRLWWLVGGLAALALLSFGSAFVRRYLGGRLALDVQHDLRQAVFGAVQRLDGGKQDALRTGQVVSRSITDLQLVQGLLMMVPLSIGTVVFAAVALASMVWLSPLLTLIALVVFPAVVWIAARMRRTLFPATWSAQQRAADVAQHVEETVTGVRVVKGFGRESREVANLRESARLLFAERMRAARLTSRPAASLVALPIAGQVAVLAFGGLMALRGEITLGTFLAFAGYVANLVGPARLLAGLVVNAQLARAGVERVYELIDSQPDVTDSPDATAVPDGPLSVTLTNATFGYTRSDPVLNDLTLTVAPGETLALVGTAGSGKSTVSLLLPRFYDTHSGTVEVGGVNVRDLTLASLRSTVGVVFEEAFLFSDTIAANIAYGRPTATPDDIHAAAKAAQAHDFIEALPQGYDTPVGERGLTLSGGQRQRIALARALLTNPRILILDDATSAIDPQTESAIHETLKEVTATRTTILIAHRPSTLTLATRIAVLDNGRLVAQGTHTHLTQTSPLYRSLLATPTSAPTSPLPLATPASAPTSPLPLATPASAPTSPLPLPTPPPDPTSTLPTPAPSPTSTSAPLASAPPTP</sequence>
<dbReference type="SUPFAM" id="SSF52540">
    <property type="entry name" value="P-loop containing nucleoside triphosphate hydrolases"/>
    <property type="match status" value="1"/>
</dbReference>
<dbReference type="PROSITE" id="PS50929">
    <property type="entry name" value="ABC_TM1F"/>
    <property type="match status" value="1"/>
</dbReference>
<keyword evidence="12" id="KW-1185">Reference proteome</keyword>
<protein>
    <submittedName>
        <fullName evidence="11">ABC transporter ATP-binding protein</fullName>
    </submittedName>
</protein>
<dbReference type="InterPro" id="IPR011527">
    <property type="entry name" value="ABC1_TM_dom"/>
</dbReference>
<feature type="region of interest" description="Disordered" evidence="7">
    <location>
        <begin position="572"/>
        <end position="642"/>
    </location>
</feature>
<evidence type="ECO:0000313" key="12">
    <source>
        <dbReference type="Proteomes" id="UP001596157"/>
    </source>
</evidence>
<feature type="compositionally biased region" description="Low complexity" evidence="7">
    <location>
        <begin position="572"/>
        <end position="605"/>
    </location>
</feature>
<dbReference type="InterPro" id="IPR027417">
    <property type="entry name" value="P-loop_NTPase"/>
</dbReference>
<evidence type="ECO:0000256" key="2">
    <source>
        <dbReference type="ARBA" id="ARBA00022692"/>
    </source>
</evidence>
<feature type="transmembrane region" description="Helical" evidence="8">
    <location>
        <begin position="161"/>
        <end position="178"/>
    </location>
</feature>
<dbReference type="EMBL" id="JBHSKF010000015">
    <property type="protein sequence ID" value="MFC5290145.1"/>
    <property type="molecule type" value="Genomic_DNA"/>
</dbReference>
<evidence type="ECO:0000256" key="6">
    <source>
        <dbReference type="ARBA" id="ARBA00023136"/>
    </source>
</evidence>
<evidence type="ECO:0000256" key="3">
    <source>
        <dbReference type="ARBA" id="ARBA00022741"/>
    </source>
</evidence>
<feature type="compositionally biased region" description="Pro residues" evidence="7">
    <location>
        <begin position="606"/>
        <end position="627"/>
    </location>
</feature>
<feature type="domain" description="ABC transmembrane type-1" evidence="10">
    <location>
        <begin position="25"/>
        <end position="305"/>
    </location>
</feature>
<accession>A0ABW0EVM5</accession>
<comment type="subcellular location">
    <subcellularLocation>
        <location evidence="1">Cell membrane</location>
        <topology evidence="1">Multi-pass membrane protein</topology>
    </subcellularLocation>
</comment>
<dbReference type="Proteomes" id="UP001596157">
    <property type="component" value="Unassembled WGS sequence"/>
</dbReference>
<evidence type="ECO:0000256" key="4">
    <source>
        <dbReference type="ARBA" id="ARBA00022840"/>
    </source>
</evidence>
<reference evidence="12" key="1">
    <citation type="journal article" date="2019" name="Int. J. Syst. Evol. Microbiol.">
        <title>The Global Catalogue of Microorganisms (GCM) 10K type strain sequencing project: providing services to taxonomists for standard genome sequencing and annotation.</title>
        <authorList>
            <consortium name="The Broad Institute Genomics Platform"/>
            <consortium name="The Broad Institute Genome Sequencing Center for Infectious Disease"/>
            <person name="Wu L."/>
            <person name="Ma J."/>
        </authorList>
    </citation>
    <scope>NUCLEOTIDE SEQUENCE [LARGE SCALE GENOMIC DNA]</scope>
    <source>
        <strain evidence="12">CCUG 59778</strain>
    </source>
</reference>
<evidence type="ECO:0000256" key="5">
    <source>
        <dbReference type="ARBA" id="ARBA00022989"/>
    </source>
</evidence>
<dbReference type="CDD" id="cd18543">
    <property type="entry name" value="ABC_6TM_Rv0194_D1_like"/>
    <property type="match status" value="1"/>
</dbReference>
<evidence type="ECO:0000256" key="7">
    <source>
        <dbReference type="SAM" id="MobiDB-lite"/>
    </source>
</evidence>
<evidence type="ECO:0000313" key="11">
    <source>
        <dbReference type="EMBL" id="MFC5290145.1"/>
    </source>
</evidence>
<dbReference type="PANTHER" id="PTHR43394">
    <property type="entry name" value="ATP-DEPENDENT PERMEASE MDL1, MITOCHONDRIAL"/>
    <property type="match status" value="1"/>
</dbReference>
<dbReference type="SMART" id="SM00382">
    <property type="entry name" value="AAA"/>
    <property type="match status" value="1"/>
</dbReference>
<dbReference type="RefSeq" id="WP_378250028.1">
    <property type="nucleotide sequence ID" value="NZ_JBHSKF010000015.1"/>
</dbReference>
<organism evidence="11 12">
    <name type="scientific">Actinokineospora guangxiensis</name>
    <dbReference type="NCBI Taxonomy" id="1490288"/>
    <lineage>
        <taxon>Bacteria</taxon>
        <taxon>Bacillati</taxon>
        <taxon>Actinomycetota</taxon>
        <taxon>Actinomycetes</taxon>
        <taxon>Pseudonocardiales</taxon>
        <taxon>Pseudonocardiaceae</taxon>
        <taxon>Actinokineospora</taxon>
    </lineage>
</organism>